<protein>
    <recommendedName>
        <fullName evidence="2">F-box/LRR-repeat protein 18 LRR domain-containing protein</fullName>
    </recommendedName>
</protein>
<evidence type="ECO:0000256" key="1">
    <source>
        <dbReference type="SAM" id="MobiDB-lite"/>
    </source>
</evidence>
<proteinExistence type="predicted"/>
<dbReference type="InterPro" id="IPR032675">
    <property type="entry name" value="LRR_dom_sf"/>
</dbReference>
<reference evidence="3 4" key="1">
    <citation type="submission" date="2022-12" db="EMBL/GenBank/DDBJ databases">
        <title>Chromosome-level genome of Tegillarca granosa.</title>
        <authorList>
            <person name="Kim J."/>
        </authorList>
    </citation>
    <scope>NUCLEOTIDE SEQUENCE [LARGE SCALE GENOMIC DNA]</scope>
    <source>
        <strain evidence="3">Teg-2019</strain>
        <tissue evidence="3">Adductor muscle</tissue>
    </source>
</reference>
<dbReference type="Gene3D" id="3.80.10.10">
    <property type="entry name" value="Ribonuclease Inhibitor"/>
    <property type="match status" value="1"/>
</dbReference>
<name>A0ABQ9FD22_TEGGR</name>
<gene>
    <name evidence="3" type="ORF">KUTeg_008746</name>
</gene>
<keyword evidence="4" id="KW-1185">Reference proteome</keyword>
<feature type="domain" description="F-box/LRR-repeat protein 18 LRR" evidence="2">
    <location>
        <begin position="9"/>
        <end position="332"/>
    </location>
</feature>
<organism evidence="3 4">
    <name type="scientific">Tegillarca granosa</name>
    <name type="common">Malaysian cockle</name>
    <name type="synonym">Anadara granosa</name>
    <dbReference type="NCBI Taxonomy" id="220873"/>
    <lineage>
        <taxon>Eukaryota</taxon>
        <taxon>Metazoa</taxon>
        <taxon>Spiralia</taxon>
        <taxon>Lophotrochozoa</taxon>
        <taxon>Mollusca</taxon>
        <taxon>Bivalvia</taxon>
        <taxon>Autobranchia</taxon>
        <taxon>Pteriomorphia</taxon>
        <taxon>Arcoida</taxon>
        <taxon>Arcoidea</taxon>
        <taxon>Arcidae</taxon>
        <taxon>Tegillarca</taxon>
    </lineage>
</organism>
<evidence type="ECO:0000259" key="2">
    <source>
        <dbReference type="Pfam" id="PF19729"/>
    </source>
</evidence>
<dbReference type="Pfam" id="PF19729">
    <property type="entry name" value="LRR_FBXL18"/>
    <property type="match status" value="1"/>
</dbReference>
<accession>A0ABQ9FD22</accession>
<dbReference type="SUPFAM" id="SSF52047">
    <property type="entry name" value="RNI-like"/>
    <property type="match status" value="1"/>
</dbReference>
<comment type="caution">
    <text evidence="3">The sequence shown here is derived from an EMBL/GenBank/DDBJ whole genome shotgun (WGS) entry which is preliminary data.</text>
</comment>
<feature type="compositionally biased region" description="Polar residues" evidence="1">
    <location>
        <begin position="101"/>
        <end position="126"/>
    </location>
</feature>
<dbReference type="InterPro" id="IPR045627">
    <property type="entry name" value="FBXL18_LRR"/>
</dbReference>
<sequence>MKVFDIEGFDVFVKTCRKIQHLNLGGIHIHNTEMSTQFCRILSDVKDLESLSISPCCCATMETEENSAIGVDCLRSGRKRSPPISIYNSGSQKKRRVGLQVKNTSEPVASTSSADPPDNTDISGSTGLENLTTKWQNITHFEMINAKLTHPVLHKGHNGLKPTPCSFSPCIQSHCVTDTDLCLLGRWKKLQYLHLAGLPGVRTGSFLLSIAENCTQLKQLHLAYVGLTGYCVYLNQLSQAFKHFNMLQDFRIEHGHLAVGNLFCRGVSSCSSLQRLCVVSENGSIEPAALHDLMESLSSLVVLQLFTGATKVLCKKVQKNLKERFQSERPALNVSVWPLFDQDSPFVINNIPTKHLEELTLFSSKICDRPPGWKW</sequence>
<evidence type="ECO:0000313" key="3">
    <source>
        <dbReference type="EMBL" id="KAJ8314185.1"/>
    </source>
</evidence>
<feature type="region of interest" description="Disordered" evidence="1">
    <location>
        <begin position="84"/>
        <end position="126"/>
    </location>
</feature>
<dbReference type="Proteomes" id="UP001217089">
    <property type="component" value="Unassembled WGS sequence"/>
</dbReference>
<evidence type="ECO:0000313" key="4">
    <source>
        <dbReference type="Proteomes" id="UP001217089"/>
    </source>
</evidence>
<dbReference type="EMBL" id="JARBDR010000342">
    <property type="protein sequence ID" value="KAJ8314185.1"/>
    <property type="molecule type" value="Genomic_DNA"/>
</dbReference>